<sequence>MINRRRFLTGLGGAAVAAGAGGALLANPPRGGAAAATPASGPGARADTLPVSIVNETGRFSDGEVLVYILGTNIDTEEQCRVTADGEMVPVSESDNTDGGYTDYSIPLPADGSPLALPRPMSGRIYFALGDKLRLKVVTDGNGRPALQTPAGHVESDPNYGVLYDTFEFTHKDDGMFCNSSMVDQFSVPIAIDLRGAREQSTGLLVDGGRDAIFEAAAADPDLSPLIVGDRMRLIAPSHGLDQGLFPEDYYAPYIDEVWAHYEQNTISVTTNEGVFSGRVEGGRFVFDGGVTPFDKPSTRDVLFCDGALAAPNDGLNGPVAAILGAGFNRSTLLSHDQQPTTDAADFYRTDISNHYSRILHANTVDGKAYGFAFDDVAGFASYIEDPAPVSVTVTLTPF</sequence>
<comment type="caution">
    <text evidence="2">The sequence shown here is derived from an EMBL/GenBank/DDBJ whole genome shotgun (WGS) entry which is preliminary data.</text>
</comment>
<feature type="domain" description="GH64" evidence="1">
    <location>
        <begin position="46"/>
        <end position="398"/>
    </location>
</feature>
<dbReference type="InterPro" id="IPR032477">
    <property type="entry name" value="Glyco_hydro_64"/>
</dbReference>
<keyword evidence="3" id="KW-1185">Reference proteome</keyword>
<protein>
    <recommendedName>
        <fullName evidence="1">GH64 domain-containing protein</fullName>
    </recommendedName>
</protein>
<dbReference type="InterPro" id="IPR006311">
    <property type="entry name" value="TAT_signal"/>
</dbReference>
<gene>
    <name evidence="2" type="ORF">HDA36_001531</name>
</gene>
<dbReference type="PANTHER" id="PTHR38165">
    <property type="match status" value="1"/>
</dbReference>
<dbReference type="PROSITE" id="PS52006">
    <property type="entry name" value="GH64"/>
    <property type="match status" value="1"/>
</dbReference>
<dbReference type="Pfam" id="PF16483">
    <property type="entry name" value="Glyco_hydro_64"/>
    <property type="match status" value="1"/>
</dbReference>
<dbReference type="PANTHER" id="PTHR38165:SF1">
    <property type="entry name" value="GLUCANASE B"/>
    <property type="match status" value="1"/>
</dbReference>
<evidence type="ECO:0000313" key="2">
    <source>
        <dbReference type="EMBL" id="MBB5431447.1"/>
    </source>
</evidence>
<dbReference type="InterPro" id="IPR042517">
    <property type="entry name" value="Glyco_hydro_64_N_2"/>
</dbReference>
<dbReference type="InterPro" id="IPR037398">
    <property type="entry name" value="Glyco_hydro_64_fam"/>
</dbReference>
<evidence type="ECO:0000259" key="1">
    <source>
        <dbReference type="PROSITE" id="PS52006"/>
    </source>
</evidence>
<organism evidence="2 3">
    <name type="scientific">Nocardiopsis composta</name>
    <dbReference type="NCBI Taxonomy" id="157465"/>
    <lineage>
        <taxon>Bacteria</taxon>
        <taxon>Bacillati</taxon>
        <taxon>Actinomycetota</taxon>
        <taxon>Actinomycetes</taxon>
        <taxon>Streptosporangiales</taxon>
        <taxon>Nocardiopsidaceae</taxon>
        <taxon>Nocardiopsis</taxon>
    </lineage>
</organism>
<name>A0A7W8QJ56_9ACTN</name>
<proteinExistence type="predicted"/>
<dbReference type="AlphaFoldDB" id="A0A7W8QJ56"/>
<dbReference type="Gene3D" id="3.30.920.50">
    <property type="entry name" value="Beta-1,3-glucanase, C-terminal domain"/>
    <property type="match status" value="1"/>
</dbReference>
<accession>A0A7W8QJ56</accession>
<dbReference type="PROSITE" id="PS51318">
    <property type="entry name" value="TAT"/>
    <property type="match status" value="1"/>
</dbReference>
<dbReference type="InterPro" id="IPR037176">
    <property type="entry name" value="Osmotin/thaumatin-like_sf"/>
</dbReference>
<dbReference type="Gene3D" id="2.60.110.10">
    <property type="entry name" value="Thaumatin"/>
    <property type="match status" value="1"/>
</dbReference>
<evidence type="ECO:0000313" key="3">
    <source>
        <dbReference type="Proteomes" id="UP000572635"/>
    </source>
</evidence>
<dbReference type="RefSeq" id="WP_184391123.1">
    <property type="nucleotide sequence ID" value="NZ_BAAAJD010000188.1"/>
</dbReference>
<reference evidence="2 3" key="1">
    <citation type="submission" date="2020-08" db="EMBL/GenBank/DDBJ databases">
        <title>Sequencing the genomes of 1000 actinobacteria strains.</title>
        <authorList>
            <person name="Klenk H.-P."/>
        </authorList>
    </citation>
    <scope>NUCLEOTIDE SEQUENCE [LARGE SCALE GENOMIC DNA]</scope>
    <source>
        <strain evidence="2 3">DSM 44551</strain>
    </source>
</reference>
<dbReference type="EMBL" id="JACHDB010000001">
    <property type="protein sequence ID" value="MBB5431447.1"/>
    <property type="molecule type" value="Genomic_DNA"/>
</dbReference>
<dbReference type="Proteomes" id="UP000572635">
    <property type="component" value="Unassembled WGS sequence"/>
</dbReference>